<dbReference type="SMART" id="SM00646">
    <property type="entry name" value="Ami_3"/>
    <property type="match status" value="1"/>
</dbReference>
<evidence type="ECO:0000259" key="2">
    <source>
        <dbReference type="SMART" id="SM00646"/>
    </source>
</evidence>
<dbReference type="PANTHER" id="PTHR30404:SF0">
    <property type="entry name" value="N-ACETYLMURAMOYL-L-ALANINE AMIDASE AMIC"/>
    <property type="match status" value="1"/>
</dbReference>
<dbReference type="InterPro" id="IPR012854">
    <property type="entry name" value="Cu_amine_oxidase-like_N"/>
</dbReference>
<dbReference type="Pfam" id="PF01520">
    <property type="entry name" value="Amidase_3"/>
    <property type="match status" value="1"/>
</dbReference>
<dbReference type="GO" id="GO:0009253">
    <property type="term" value="P:peptidoglycan catabolic process"/>
    <property type="evidence" value="ECO:0007669"/>
    <property type="project" value="InterPro"/>
</dbReference>
<dbReference type="RefSeq" id="WP_160647365.1">
    <property type="nucleotide sequence ID" value="NZ_SIJB01000032.1"/>
</dbReference>
<evidence type="ECO:0000256" key="1">
    <source>
        <dbReference type="ARBA" id="ARBA00022801"/>
    </source>
</evidence>
<dbReference type="SUPFAM" id="SSF53187">
    <property type="entry name" value="Zn-dependent exopeptidases"/>
    <property type="match status" value="1"/>
</dbReference>
<dbReference type="InterPro" id="IPR036582">
    <property type="entry name" value="Mao_N_sf"/>
</dbReference>
<dbReference type="Gene3D" id="3.30.457.10">
    <property type="entry name" value="Copper amine oxidase-like, N-terminal domain"/>
    <property type="match status" value="1"/>
</dbReference>
<sequence>MKRISILLTLLLFLNVFPAVSIAGESSISLFVNGERLKLNVSPLKINGNLYIPFEFFIKELDAEVEWKSDNNQVNIQNKLINLDIYMDRSKMYLNGSALDIKNKPVIIYGDVYLPIHVISENFGMKYIWDALTQSIYIYKNVNGIQVSSSKKPNPQLEPIKDIITVTNSQSNLNPYPEPQPSAPVTDNIVIPTNNGEPTIYQIEVLEDEIVFHGNTTLEYSSFYLPNPERIVIDFEKSSFNSSFIDQETGMASGMMEVTHSDIKSIRYAMFEDQYPRIVIDLHENIEYSMIGIPEDNQVKVLLGVTNNTAEPSKDQSNDNDDIIVDDPFIIVIDPGHGGDDPGATGSVSSREEKYFTLEFAEKLYDLLDAEPWFQPYMTRTDDVKIELDDRAEFANELGADAFLSIHGNIHERLNISGTETYYWTNRGLDLAQTIHNYVVESAGLPDRSIREVEYRVLKNTNMPAVLLEIGYLSSEHDENLMLTDEFQYRVAESIVEALKEYYLN</sequence>
<dbReference type="PANTHER" id="PTHR30404">
    <property type="entry name" value="N-ACETYLMURAMOYL-L-ALANINE AMIDASE"/>
    <property type="match status" value="1"/>
</dbReference>
<dbReference type="InterPro" id="IPR002508">
    <property type="entry name" value="MurNAc-LAA_cat"/>
</dbReference>
<dbReference type="Gene3D" id="2.60.40.3500">
    <property type="match status" value="1"/>
</dbReference>
<dbReference type="GO" id="GO:0030288">
    <property type="term" value="C:outer membrane-bounded periplasmic space"/>
    <property type="evidence" value="ECO:0007669"/>
    <property type="project" value="TreeGrafter"/>
</dbReference>
<dbReference type="CDD" id="cd02696">
    <property type="entry name" value="MurNAc-LAA"/>
    <property type="match status" value="1"/>
</dbReference>
<keyword evidence="1" id="KW-0378">Hydrolase</keyword>
<dbReference type="AlphaFoldDB" id="A0A6N9Q780"/>
<dbReference type="OrthoDB" id="9806267at2"/>
<dbReference type="InterPro" id="IPR021731">
    <property type="entry name" value="AMIN_dom"/>
</dbReference>
<dbReference type="Pfam" id="PF11741">
    <property type="entry name" value="AMIN"/>
    <property type="match status" value="1"/>
</dbReference>
<dbReference type="EMBL" id="SIJB01000032">
    <property type="protein sequence ID" value="NBI30561.1"/>
    <property type="molecule type" value="Genomic_DNA"/>
</dbReference>
<name>A0A6N9Q780_9BACL</name>
<evidence type="ECO:0000313" key="4">
    <source>
        <dbReference type="Proteomes" id="UP000448943"/>
    </source>
</evidence>
<organism evidence="3 4">
    <name type="scientific">Chengkuizengella marina</name>
    <dbReference type="NCBI Taxonomy" id="2507566"/>
    <lineage>
        <taxon>Bacteria</taxon>
        <taxon>Bacillati</taxon>
        <taxon>Bacillota</taxon>
        <taxon>Bacilli</taxon>
        <taxon>Bacillales</taxon>
        <taxon>Paenibacillaceae</taxon>
        <taxon>Chengkuizengella</taxon>
    </lineage>
</organism>
<reference evidence="3 4" key="1">
    <citation type="submission" date="2019-01" db="EMBL/GenBank/DDBJ databases">
        <title>Chengkuizengella sp. nov., isolated from deep-sea sediment of East Pacific Ocean.</title>
        <authorList>
            <person name="Yang J."/>
            <person name="Lai Q."/>
            <person name="Shao Z."/>
        </authorList>
    </citation>
    <scope>NUCLEOTIDE SEQUENCE [LARGE SCALE GENOMIC DNA]</scope>
    <source>
        <strain evidence="3 4">YPA3-1-1</strain>
    </source>
</reference>
<dbReference type="Pfam" id="PF07833">
    <property type="entry name" value="Cu_amine_oxidN1"/>
    <property type="match status" value="1"/>
</dbReference>
<dbReference type="InterPro" id="IPR050695">
    <property type="entry name" value="N-acetylmuramoyl_amidase_3"/>
</dbReference>
<feature type="domain" description="MurNAc-LAA" evidence="2">
    <location>
        <begin position="392"/>
        <end position="500"/>
    </location>
</feature>
<dbReference type="Proteomes" id="UP000448943">
    <property type="component" value="Unassembled WGS sequence"/>
</dbReference>
<dbReference type="SUPFAM" id="SSF55383">
    <property type="entry name" value="Copper amine oxidase, domain N"/>
    <property type="match status" value="1"/>
</dbReference>
<gene>
    <name evidence="3" type="ORF">ERL59_16550</name>
</gene>
<evidence type="ECO:0000313" key="3">
    <source>
        <dbReference type="EMBL" id="NBI30561.1"/>
    </source>
</evidence>
<proteinExistence type="predicted"/>
<keyword evidence="4" id="KW-1185">Reference proteome</keyword>
<protein>
    <submittedName>
        <fullName evidence="3">AMIN domain-containing protein</fullName>
    </submittedName>
</protein>
<dbReference type="Gene3D" id="3.40.630.40">
    <property type="entry name" value="Zn-dependent exopeptidases"/>
    <property type="match status" value="1"/>
</dbReference>
<comment type="caution">
    <text evidence="3">The sequence shown here is derived from an EMBL/GenBank/DDBJ whole genome shotgun (WGS) entry which is preliminary data.</text>
</comment>
<dbReference type="GO" id="GO:0008745">
    <property type="term" value="F:N-acetylmuramoyl-L-alanine amidase activity"/>
    <property type="evidence" value="ECO:0007669"/>
    <property type="project" value="InterPro"/>
</dbReference>
<accession>A0A6N9Q780</accession>